<evidence type="ECO:0000256" key="3">
    <source>
        <dbReference type="ARBA" id="ARBA00022737"/>
    </source>
</evidence>
<protein>
    <submittedName>
        <fullName evidence="5">Leucine-rich repeat domain-containing protein</fullName>
    </submittedName>
</protein>
<gene>
    <name evidence="5" type="ORF">ACFFUU_02925</name>
</gene>
<comment type="caution">
    <text evidence="5">The sequence shown here is derived from an EMBL/GenBank/DDBJ whole genome shotgun (WGS) entry which is preliminary data.</text>
</comment>
<dbReference type="RefSeq" id="WP_290285738.1">
    <property type="nucleotide sequence ID" value="NZ_JAUFQN010000019.1"/>
</dbReference>
<proteinExistence type="predicted"/>
<dbReference type="PROSITE" id="PS51450">
    <property type="entry name" value="LRR"/>
    <property type="match status" value="1"/>
</dbReference>
<dbReference type="PANTHER" id="PTHR47566">
    <property type="match status" value="1"/>
</dbReference>
<evidence type="ECO:0000259" key="4">
    <source>
        <dbReference type="Pfam" id="PF18962"/>
    </source>
</evidence>
<dbReference type="InterPro" id="IPR032675">
    <property type="entry name" value="LRR_dom_sf"/>
</dbReference>
<feature type="domain" description="Secretion system C-terminal sorting" evidence="4">
    <location>
        <begin position="378"/>
        <end position="445"/>
    </location>
</feature>
<keyword evidence="6" id="KW-1185">Reference proteome</keyword>
<evidence type="ECO:0000313" key="5">
    <source>
        <dbReference type="EMBL" id="MFB9088546.1"/>
    </source>
</evidence>
<dbReference type="InterPro" id="IPR001611">
    <property type="entry name" value="Leu-rich_rpt"/>
</dbReference>
<accession>A0ABV5GBQ5</accession>
<reference evidence="5 6" key="1">
    <citation type="submission" date="2024-09" db="EMBL/GenBank/DDBJ databases">
        <authorList>
            <person name="Sun Q."/>
            <person name="Mori K."/>
        </authorList>
    </citation>
    <scope>NUCLEOTIDE SEQUENCE [LARGE SCALE GENOMIC DNA]</scope>
    <source>
        <strain evidence="5 6">CECT 8460</strain>
    </source>
</reference>
<dbReference type="Proteomes" id="UP001589576">
    <property type="component" value="Unassembled WGS sequence"/>
</dbReference>
<dbReference type="EMBL" id="JBHMFB010000007">
    <property type="protein sequence ID" value="MFB9088546.1"/>
    <property type="molecule type" value="Genomic_DNA"/>
</dbReference>
<name>A0ABV5GBQ5_9FLAO</name>
<dbReference type="PANTHER" id="PTHR47566:SF1">
    <property type="entry name" value="PROTEIN NUD1"/>
    <property type="match status" value="1"/>
</dbReference>
<dbReference type="Pfam" id="PF18962">
    <property type="entry name" value="Por_Secre_tail"/>
    <property type="match status" value="1"/>
</dbReference>
<keyword evidence="2" id="KW-0732">Signal</keyword>
<evidence type="ECO:0000256" key="1">
    <source>
        <dbReference type="ARBA" id="ARBA00022614"/>
    </source>
</evidence>
<dbReference type="InterPro" id="IPR052574">
    <property type="entry name" value="CDIRP"/>
</dbReference>
<dbReference type="Pfam" id="PF12799">
    <property type="entry name" value="LRR_4"/>
    <property type="match status" value="1"/>
</dbReference>
<dbReference type="InterPro" id="IPR026444">
    <property type="entry name" value="Secre_tail"/>
</dbReference>
<sequence length="447" mass="48599">MKNNYFSFLFLFFSLGAIGQIVTIPDVNFKTLLLASNVSNAIAKNSSGTNIKIDINNDNEIQVTEALNVAQLNVSTNSIATNNISSMDGIQYFTNLTYLDCSSNSITDLNLTALINLQFLQANNGTLSSLNVTGLNNLIKLYCYNNTMSALNLSGLTNLQWLWCENNSITSLDFNGLTALKYAFCSNNQLSSIINTANLGIIEFLSANNNLNSLDLTGLTLLRYLDFSANNISSVNLQSTLTSLETLYCSGNPLTTINVNGLMGLRLLSVSNTLVTNIDCSQSGTSQLIATDCPNLQTINVRNGVFSFSDPDLLFFAFRIHNNPLLVSICTDDGEQNQLALTNYNTSGNVLVYNGSNCDILVSVNMSVDDFNKAVVTIYPNPTSGIVNIEVSNNQVINKASITNVLGQTIMTFENASTIDISSLTKGTYFITVETLSGRKTQRIIKL</sequence>
<dbReference type="Gene3D" id="3.80.10.10">
    <property type="entry name" value="Ribonuclease Inhibitor"/>
    <property type="match status" value="1"/>
</dbReference>
<evidence type="ECO:0000256" key="2">
    <source>
        <dbReference type="ARBA" id="ARBA00022729"/>
    </source>
</evidence>
<keyword evidence="3" id="KW-0677">Repeat</keyword>
<keyword evidence="1" id="KW-0433">Leucine-rich repeat</keyword>
<evidence type="ECO:0000313" key="6">
    <source>
        <dbReference type="Proteomes" id="UP001589576"/>
    </source>
</evidence>
<organism evidence="5 6">
    <name type="scientific">Flavobacterium paronense</name>
    <dbReference type="NCBI Taxonomy" id="1392775"/>
    <lineage>
        <taxon>Bacteria</taxon>
        <taxon>Pseudomonadati</taxon>
        <taxon>Bacteroidota</taxon>
        <taxon>Flavobacteriia</taxon>
        <taxon>Flavobacteriales</taxon>
        <taxon>Flavobacteriaceae</taxon>
        <taxon>Flavobacterium</taxon>
    </lineage>
</organism>
<dbReference type="SUPFAM" id="SSF52058">
    <property type="entry name" value="L domain-like"/>
    <property type="match status" value="1"/>
</dbReference>
<dbReference type="InterPro" id="IPR025875">
    <property type="entry name" value="Leu-rich_rpt_4"/>
</dbReference>
<dbReference type="NCBIfam" id="TIGR04183">
    <property type="entry name" value="Por_Secre_tail"/>
    <property type="match status" value="1"/>
</dbReference>